<name>A0A7W5ZYI3_9SPHN</name>
<evidence type="ECO:0000256" key="1">
    <source>
        <dbReference type="SAM" id="SignalP"/>
    </source>
</evidence>
<evidence type="ECO:0000313" key="2">
    <source>
        <dbReference type="EMBL" id="MBB3860040.1"/>
    </source>
</evidence>
<reference evidence="2 3" key="1">
    <citation type="submission" date="2020-08" db="EMBL/GenBank/DDBJ databases">
        <title>Genomic Encyclopedia of Type Strains, Phase IV (KMG-IV): sequencing the most valuable type-strain genomes for metagenomic binning, comparative biology and taxonomic classification.</title>
        <authorList>
            <person name="Goeker M."/>
        </authorList>
    </citation>
    <scope>NUCLEOTIDE SEQUENCE [LARGE SCALE GENOMIC DNA]</scope>
    <source>
        <strain evidence="2 3">DSM 14552</strain>
    </source>
</reference>
<keyword evidence="1" id="KW-0732">Signal</keyword>
<dbReference type="PROSITE" id="PS51257">
    <property type="entry name" value="PROKAR_LIPOPROTEIN"/>
    <property type="match status" value="1"/>
</dbReference>
<dbReference type="EMBL" id="JACICY010000002">
    <property type="protein sequence ID" value="MBB3860040.1"/>
    <property type="molecule type" value="Genomic_DNA"/>
</dbReference>
<proteinExistence type="predicted"/>
<dbReference type="NCBIfam" id="TIGR04433">
    <property type="entry name" value="UrcA_uranyl"/>
    <property type="match status" value="1"/>
</dbReference>
<dbReference type="InterPro" id="IPR030972">
    <property type="entry name" value="UrcA_uranyl"/>
</dbReference>
<accession>A0A7W5ZYI3</accession>
<dbReference type="Proteomes" id="UP000562395">
    <property type="component" value="Unassembled WGS sequence"/>
</dbReference>
<sequence>MTTTKLIALAIAAVTLACGAAQAEEIPTINVMIKGADLLDPAAVKTIELRIRKAAIKVCQTPQQSSQGLLTYDRPCFVKARDNALAGLKTEIASARTAKGEHTLVLAAPAHP</sequence>
<keyword evidence="3" id="KW-1185">Reference proteome</keyword>
<feature type="signal peptide" evidence="1">
    <location>
        <begin position="1"/>
        <end position="23"/>
    </location>
</feature>
<organism evidence="2 3">
    <name type="scientific">Novosphingobium hassiacum</name>
    <dbReference type="NCBI Taxonomy" id="173676"/>
    <lineage>
        <taxon>Bacteria</taxon>
        <taxon>Pseudomonadati</taxon>
        <taxon>Pseudomonadota</taxon>
        <taxon>Alphaproteobacteria</taxon>
        <taxon>Sphingomonadales</taxon>
        <taxon>Sphingomonadaceae</taxon>
        <taxon>Novosphingobium</taxon>
    </lineage>
</organism>
<dbReference type="AlphaFoldDB" id="A0A7W5ZYI3"/>
<protein>
    <submittedName>
        <fullName evidence="2">UrcA family protein</fullName>
    </submittedName>
</protein>
<evidence type="ECO:0000313" key="3">
    <source>
        <dbReference type="Proteomes" id="UP000562395"/>
    </source>
</evidence>
<comment type="caution">
    <text evidence="2">The sequence shown here is derived from an EMBL/GenBank/DDBJ whole genome shotgun (WGS) entry which is preliminary data.</text>
</comment>
<feature type="chain" id="PRO_5030876980" evidence="1">
    <location>
        <begin position="24"/>
        <end position="112"/>
    </location>
</feature>
<gene>
    <name evidence="2" type="ORF">GGQ88_001301</name>
</gene>
<dbReference type="RefSeq" id="WP_183612291.1">
    <property type="nucleotide sequence ID" value="NZ_JACICY010000002.1"/>
</dbReference>